<proteinExistence type="predicted"/>
<sequence length="75" mass="8464">MRELQYSSDGPDDDFITGLGRFAFYSRHHHPAPAPSRRCLTAEVERLAVRDGSGDILVCRPDREIADRLQDCAPH</sequence>
<dbReference type="EMBL" id="BMWD01000049">
    <property type="protein sequence ID" value="GGX97496.1"/>
    <property type="molecule type" value="Genomic_DNA"/>
</dbReference>
<reference evidence="1" key="2">
    <citation type="submission" date="2020-09" db="EMBL/GenBank/DDBJ databases">
        <authorList>
            <person name="Sun Q."/>
            <person name="Ohkuma M."/>
        </authorList>
    </citation>
    <scope>NUCLEOTIDE SEQUENCE</scope>
    <source>
        <strain evidence="1">JCM 4956</strain>
    </source>
</reference>
<evidence type="ECO:0000313" key="2">
    <source>
        <dbReference type="Proteomes" id="UP000645555"/>
    </source>
</evidence>
<reference evidence="1" key="1">
    <citation type="journal article" date="2014" name="Int. J. Syst. Evol. Microbiol.">
        <title>Complete genome sequence of Corynebacterium casei LMG S-19264T (=DSM 44701T), isolated from a smear-ripened cheese.</title>
        <authorList>
            <consortium name="US DOE Joint Genome Institute (JGI-PGF)"/>
            <person name="Walter F."/>
            <person name="Albersmeier A."/>
            <person name="Kalinowski J."/>
            <person name="Ruckert C."/>
        </authorList>
    </citation>
    <scope>NUCLEOTIDE SEQUENCE</scope>
    <source>
        <strain evidence="1">JCM 4956</strain>
    </source>
</reference>
<organism evidence="1 2">
    <name type="scientific">Streptomyces fructofermentans</name>
    <dbReference type="NCBI Taxonomy" id="152141"/>
    <lineage>
        <taxon>Bacteria</taxon>
        <taxon>Bacillati</taxon>
        <taxon>Actinomycetota</taxon>
        <taxon>Actinomycetes</taxon>
        <taxon>Kitasatosporales</taxon>
        <taxon>Streptomycetaceae</taxon>
        <taxon>Streptomyces</taxon>
    </lineage>
</organism>
<dbReference type="RefSeq" id="WP_190040110.1">
    <property type="nucleotide sequence ID" value="NZ_BMWD01000049.1"/>
</dbReference>
<dbReference type="AlphaFoldDB" id="A0A918NVF7"/>
<dbReference type="Proteomes" id="UP000645555">
    <property type="component" value="Unassembled WGS sequence"/>
</dbReference>
<gene>
    <name evidence="1" type="ORF">GCM10010515_74910</name>
</gene>
<accession>A0A918NVF7</accession>
<name>A0A918NVF7_9ACTN</name>
<keyword evidence="2" id="KW-1185">Reference proteome</keyword>
<comment type="caution">
    <text evidence="1">The sequence shown here is derived from an EMBL/GenBank/DDBJ whole genome shotgun (WGS) entry which is preliminary data.</text>
</comment>
<evidence type="ECO:0000313" key="1">
    <source>
        <dbReference type="EMBL" id="GGX97496.1"/>
    </source>
</evidence>
<protein>
    <submittedName>
        <fullName evidence="1">Uncharacterized protein</fullName>
    </submittedName>
</protein>